<name>A0A399TDQ9_9MICO</name>
<gene>
    <name evidence="3" type="ORF">DZG00_05480</name>
</gene>
<comment type="caution">
    <text evidence="3">The sequence shown here is derived from an EMBL/GenBank/DDBJ whole genome shotgun (WGS) entry which is preliminary data.</text>
</comment>
<proteinExistence type="predicted"/>
<feature type="region of interest" description="Disordered" evidence="1">
    <location>
        <begin position="42"/>
        <end position="64"/>
    </location>
</feature>
<dbReference type="Proteomes" id="UP000266484">
    <property type="component" value="Unassembled WGS sequence"/>
</dbReference>
<dbReference type="AlphaFoldDB" id="A0A399TDQ9"/>
<feature type="signal peptide" evidence="2">
    <location>
        <begin position="1"/>
        <end position="44"/>
    </location>
</feature>
<evidence type="ECO:0000256" key="2">
    <source>
        <dbReference type="SAM" id="SignalP"/>
    </source>
</evidence>
<feature type="compositionally biased region" description="Low complexity" evidence="1">
    <location>
        <begin position="42"/>
        <end position="59"/>
    </location>
</feature>
<reference evidence="3 4" key="1">
    <citation type="submission" date="2018-08" db="EMBL/GenBank/DDBJ databases">
        <title>Genome Sequence of Clavibacter michiganensis Subspecies type strains, and the Atypical Peach-Colored Strains Isolated from Tomato.</title>
        <authorList>
            <person name="Osdaghi E."/>
            <person name="Portier P."/>
            <person name="Briand M."/>
            <person name="Jacques M.-A."/>
        </authorList>
    </citation>
    <scope>NUCLEOTIDE SEQUENCE [LARGE SCALE GENOMIC DNA]</scope>
    <source>
        <strain evidence="3 4">CFBP 8615</strain>
    </source>
</reference>
<accession>A0A399TDQ9</accession>
<keyword evidence="2" id="KW-0732">Signal</keyword>
<evidence type="ECO:0000256" key="1">
    <source>
        <dbReference type="SAM" id="MobiDB-lite"/>
    </source>
</evidence>
<keyword evidence="4" id="KW-1185">Reference proteome</keyword>
<protein>
    <submittedName>
        <fullName evidence="3">Uncharacterized protein</fullName>
    </submittedName>
</protein>
<evidence type="ECO:0000313" key="3">
    <source>
        <dbReference type="EMBL" id="RIJ52281.1"/>
    </source>
</evidence>
<evidence type="ECO:0000313" key="4">
    <source>
        <dbReference type="Proteomes" id="UP000266484"/>
    </source>
</evidence>
<organism evidence="3 4">
    <name type="scientific">Clavibacter lycopersici</name>
    <dbReference type="NCBI Taxonomy" id="2301718"/>
    <lineage>
        <taxon>Bacteria</taxon>
        <taxon>Bacillati</taxon>
        <taxon>Actinomycetota</taxon>
        <taxon>Actinomycetes</taxon>
        <taxon>Micrococcales</taxon>
        <taxon>Microbacteriaceae</taxon>
        <taxon>Clavibacter</taxon>
    </lineage>
</organism>
<dbReference type="EMBL" id="QWGT01000052">
    <property type="protein sequence ID" value="RIJ52281.1"/>
    <property type="molecule type" value="Genomic_DNA"/>
</dbReference>
<feature type="chain" id="PRO_5017466428" evidence="2">
    <location>
        <begin position="45"/>
        <end position="196"/>
    </location>
</feature>
<sequence length="196" mass="19802">MEEHMQTCTNTTTVSSRRRPTLLLGFALAGSLVVAAGPSPAAHAATTPAATSSESAPAALDDDPRSQDLRGALELIESVPDEVLAQGDAATAEWFRENGVGSGAGTKDGSGLVTTQASVLGCTAAIATVIASTAFPAAKILKVKKLIGELGGVAKAVQIFWGASFSYEKLQVVGGAALALAGELIGITSVKEECFS</sequence>